<dbReference type="CDD" id="cd17321">
    <property type="entry name" value="MFS_MMR_MDR_like"/>
    <property type="match status" value="1"/>
</dbReference>
<evidence type="ECO:0000313" key="8">
    <source>
        <dbReference type="Proteomes" id="UP000569329"/>
    </source>
</evidence>
<feature type="transmembrane region" description="Helical" evidence="5">
    <location>
        <begin position="145"/>
        <end position="170"/>
    </location>
</feature>
<dbReference type="InterPro" id="IPR020846">
    <property type="entry name" value="MFS_dom"/>
</dbReference>
<evidence type="ECO:0000259" key="6">
    <source>
        <dbReference type="PROSITE" id="PS50850"/>
    </source>
</evidence>
<feature type="transmembrane region" description="Helical" evidence="5">
    <location>
        <begin position="307"/>
        <end position="327"/>
    </location>
</feature>
<feature type="transmembrane region" description="Helical" evidence="5">
    <location>
        <begin position="410"/>
        <end position="430"/>
    </location>
</feature>
<evidence type="ECO:0000256" key="2">
    <source>
        <dbReference type="ARBA" id="ARBA00022692"/>
    </source>
</evidence>
<feature type="transmembrane region" description="Helical" evidence="5">
    <location>
        <begin position="20"/>
        <end position="42"/>
    </location>
</feature>
<evidence type="ECO:0000256" key="5">
    <source>
        <dbReference type="SAM" id="Phobius"/>
    </source>
</evidence>
<keyword evidence="3 5" id="KW-1133">Transmembrane helix</keyword>
<feature type="transmembrane region" description="Helical" evidence="5">
    <location>
        <begin position="207"/>
        <end position="227"/>
    </location>
</feature>
<dbReference type="Pfam" id="PF07690">
    <property type="entry name" value="MFS_1"/>
    <property type="match status" value="1"/>
</dbReference>
<dbReference type="Gene3D" id="1.20.1720.10">
    <property type="entry name" value="Multidrug resistance protein D"/>
    <property type="match status" value="1"/>
</dbReference>
<dbReference type="AlphaFoldDB" id="A0A839DUI3"/>
<keyword evidence="8" id="KW-1185">Reference proteome</keyword>
<dbReference type="GO" id="GO:0005886">
    <property type="term" value="C:plasma membrane"/>
    <property type="evidence" value="ECO:0007669"/>
    <property type="project" value="UniProtKB-SubCell"/>
</dbReference>
<dbReference type="GO" id="GO:0022857">
    <property type="term" value="F:transmembrane transporter activity"/>
    <property type="evidence" value="ECO:0007669"/>
    <property type="project" value="InterPro"/>
</dbReference>
<protein>
    <submittedName>
        <fullName evidence="7">EmrB/QacA subfamily drug resistance transporter</fullName>
    </submittedName>
</protein>
<dbReference type="RefSeq" id="WP_182543127.1">
    <property type="nucleotide sequence ID" value="NZ_JACGWZ010000001.1"/>
</dbReference>
<organism evidence="7 8">
    <name type="scientific">Halosaccharopolyspora lacisalsi</name>
    <dbReference type="NCBI Taxonomy" id="1000566"/>
    <lineage>
        <taxon>Bacteria</taxon>
        <taxon>Bacillati</taxon>
        <taxon>Actinomycetota</taxon>
        <taxon>Actinomycetes</taxon>
        <taxon>Pseudonocardiales</taxon>
        <taxon>Pseudonocardiaceae</taxon>
        <taxon>Halosaccharopolyspora</taxon>
    </lineage>
</organism>
<feature type="transmembrane region" description="Helical" evidence="5">
    <location>
        <begin position="233"/>
        <end position="253"/>
    </location>
</feature>
<evidence type="ECO:0000256" key="4">
    <source>
        <dbReference type="ARBA" id="ARBA00023136"/>
    </source>
</evidence>
<accession>A0A839DUI3</accession>
<evidence type="ECO:0000256" key="3">
    <source>
        <dbReference type="ARBA" id="ARBA00022989"/>
    </source>
</evidence>
<dbReference type="Gene3D" id="1.20.1250.20">
    <property type="entry name" value="MFS general substrate transporter like domains"/>
    <property type="match status" value="1"/>
</dbReference>
<sequence>MAAAESARDDEEGHPRRWSILVALCAALLVIVMDNTVVNVAIPAIGQAFDASTAGLQAVIDAYVVVFAGLLVAAGVASDRYGHRRTVLVGLVVFGLASVAALAAWSVWWLIAMRAVMGVGAALIMPATLAVLVHAFPTGERPKAFAVWAAVASVAMAVGPVAGGALVAAWSWGGVFLINIPIVAVALVGIARLVPNFRDDNARRLDIGGAALVTVGMVALTTAIITLGETGAGSPLVPVAASIALVALGVFGWRQYHAAAPMVDFTLYRDRAFAGASAAAALLTLGTGSVLFVLLQYLQLVRGHTALQAGLAIIPLALGTVAGSTVGSRAPARIGARRSIMLGFAVTASGFVVLATLTPASSYVTVAIGLVLAGSGTGFSSPATYSTVLGAVPQSRAGMGSALNDTHQQLGTALGVAILGSLLAVVYRAGLPGSIPEDAGRSLAASLAYSSTDTDKAALAEAARTAFTEAQTVTLLTAAGCALAGATIAAFVLHPDNLQANSTAAEKEDQTSGQ</sequence>
<dbReference type="EMBL" id="JACGWZ010000001">
    <property type="protein sequence ID" value="MBA8823926.1"/>
    <property type="molecule type" value="Genomic_DNA"/>
</dbReference>
<dbReference type="PROSITE" id="PS50850">
    <property type="entry name" value="MFS"/>
    <property type="match status" value="1"/>
</dbReference>
<evidence type="ECO:0000313" key="7">
    <source>
        <dbReference type="EMBL" id="MBA8823926.1"/>
    </source>
</evidence>
<keyword evidence="4 5" id="KW-0472">Membrane</keyword>
<feature type="transmembrane region" description="Helical" evidence="5">
    <location>
        <begin position="54"/>
        <end position="74"/>
    </location>
</feature>
<reference evidence="7 8" key="1">
    <citation type="submission" date="2020-07" db="EMBL/GenBank/DDBJ databases">
        <title>Sequencing the genomes of 1000 actinobacteria strains.</title>
        <authorList>
            <person name="Klenk H.-P."/>
        </authorList>
    </citation>
    <scope>NUCLEOTIDE SEQUENCE [LARGE SCALE GENOMIC DNA]</scope>
    <source>
        <strain evidence="7 8">DSM 45975</strain>
    </source>
</reference>
<feature type="domain" description="Major facilitator superfamily (MFS) profile" evidence="6">
    <location>
        <begin position="20"/>
        <end position="497"/>
    </location>
</feature>
<dbReference type="PRINTS" id="PR01036">
    <property type="entry name" value="TCRTETB"/>
</dbReference>
<feature type="transmembrane region" description="Helical" evidence="5">
    <location>
        <begin position="176"/>
        <end position="195"/>
    </location>
</feature>
<feature type="transmembrane region" description="Helical" evidence="5">
    <location>
        <begin position="111"/>
        <end position="133"/>
    </location>
</feature>
<feature type="transmembrane region" description="Helical" evidence="5">
    <location>
        <begin position="473"/>
        <end position="493"/>
    </location>
</feature>
<feature type="transmembrane region" description="Helical" evidence="5">
    <location>
        <begin position="339"/>
        <end position="357"/>
    </location>
</feature>
<comment type="caution">
    <text evidence="7">The sequence shown here is derived from an EMBL/GenBank/DDBJ whole genome shotgun (WGS) entry which is preliminary data.</text>
</comment>
<dbReference type="Proteomes" id="UP000569329">
    <property type="component" value="Unassembled WGS sequence"/>
</dbReference>
<feature type="transmembrane region" description="Helical" evidence="5">
    <location>
        <begin position="363"/>
        <end position="389"/>
    </location>
</feature>
<feature type="transmembrane region" description="Helical" evidence="5">
    <location>
        <begin position="273"/>
        <end position="295"/>
    </location>
</feature>
<dbReference type="PANTHER" id="PTHR42718:SF42">
    <property type="entry name" value="EXPORT PROTEIN"/>
    <property type="match status" value="1"/>
</dbReference>
<feature type="transmembrane region" description="Helical" evidence="5">
    <location>
        <begin position="86"/>
        <end position="105"/>
    </location>
</feature>
<dbReference type="SUPFAM" id="SSF103473">
    <property type="entry name" value="MFS general substrate transporter"/>
    <property type="match status" value="1"/>
</dbReference>
<dbReference type="InterPro" id="IPR011701">
    <property type="entry name" value="MFS"/>
</dbReference>
<dbReference type="PANTHER" id="PTHR42718">
    <property type="entry name" value="MAJOR FACILITATOR SUPERFAMILY MULTIDRUG TRANSPORTER MFSC"/>
    <property type="match status" value="1"/>
</dbReference>
<gene>
    <name evidence="7" type="ORF">FHX42_001255</name>
</gene>
<keyword evidence="2 5" id="KW-0812">Transmembrane</keyword>
<evidence type="ECO:0000256" key="1">
    <source>
        <dbReference type="ARBA" id="ARBA00004651"/>
    </source>
</evidence>
<name>A0A839DUI3_9PSEU</name>
<dbReference type="InterPro" id="IPR036259">
    <property type="entry name" value="MFS_trans_sf"/>
</dbReference>
<comment type="subcellular location">
    <subcellularLocation>
        <location evidence="1">Cell membrane</location>
        <topology evidence="1">Multi-pass membrane protein</topology>
    </subcellularLocation>
</comment>
<proteinExistence type="predicted"/>